<gene>
    <name evidence="1" type="ORF">BDW02DRAFT_603124</name>
</gene>
<evidence type="ECO:0008006" key="3">
    <source>
        <dbReference type="Google" id="ProtNLM"/>
    </source>
</evidence>
<organism evidence="1 2">
    <name type="scientific">Decorospora gaudefroyi</name>
    <dbReference type="NCBI Taxonomy" id="184978"/>
    <lineage>
        <taxon>Eukaryota</taxon>
        <taxon>Fungi</taxon>
        <taxon>Dikarya</taxon>
        <taxon>Ascomycota</taxon>
        <taxon>Pezizomycotina</taxon>
        <taxon>Dothideomycetes</taxon>
        <taxon>Pleosporomycetidae</taxon>
        <taxon>Pleosporales</taxon>
        <taxon>Pleosporineae</taxon>
        <taxon>Pleosporaceae</taxon>
        <taxon>Decorospora</taxon>
    </lineage>
</organism>
<dbReference type="EMBL" id="ML975498">
    <property type="protein sequence ID" value="KAF1828781.1"/>
    <property type="molecule type" value="Genomic_DNA"/>
</dbReference>
<dbReference type="AlphaFoldDB" id="A0A6A5JXK0"/>
<accession>A0A6A5JXK0</accession>
<dbReference type="InterPro" id="IPR052895">
    <property type="entry name" value="HetReg/Transcr_Mod"/>
</dbReference>
<dbReference type="PANTHER" id="PTHR24148">
    <property type="entry name" value="ANKYRIN REPEAT DOMAIN-CONTAINING PROTEIN 39 HOMOLOG-RELATED"/>
    <property type="match status" value="1"/>
</dbReference>
<keyword evidence="2" id="KW-1185">Reference proteome</keyword>
<evidence type="ECO:0000313" key="2">
    <source>
        <dbReference type="Proteomes" id="UP000800040"/>
    </source>
</evidence>
<reference evidence="1" key="1">
    <citation type="submission" date="2020-01" db="EMBL/GenBank/DDBJ databases">
        <authorList>
            <consortium name="DOE Joint Genome Institute"/>
            <person name="Haridas S."/>
            <person name="Albert R."/>
            <person name="Binder M."/>
            <person name="Bloem J."/>
            <person name="Labutti K."/>
            <person name="Salamov A."/>
            <person name="Andreopoulos B."/>
            <person name="Baker S.E."/>
            <person name="Barry K."/>
            <person name="Bills G."/>
            <person name="Bluhm B.H."/>
            <person name="Cannon C."/>
            <person name="Castanera R."/>
            <person name="Culley D.E."/>
            <person name="Daum C."/>
            <person name="Ezra D."/>
            <person name="Gonzalez J.B."/>
            <person name="Henrissat B."/>
            <person name="Kuo A."/>
            <person name="Liang C."/>
            <person name="Lipzen A."/>
            <person name="Lutzoni F."/>
            <person name="Magnuson J."/>
            <person name="Mondo S."/>
            <person name="Nolan M."/>
            <person name="Ohm R."/>
            <person name="Pangilinan J."/>
            <person name="Park H.-J."/>
            <person name="Ramirez L."/>
            <person name="Alfaro M."/>
            <person name="Sun H."/>
            <person name="Tritt A."/>
            <person name="Yoshinaga Y."/>
            <person name="Zwiers L.-H."/>
            <person name="Turgeon B.G."/>
            <person name="Goodwin S.B."/>
            <person name="Spatafora J.W."/>
            <person name="Crous P.W."/>
            <person name="Grigoriev I.V."/>
        </authorList>
    </citation>
    <scope>NUCLEOTIDE SEQUENCE</scope>
    <source>
        <strain evidence="1">P77</strain>
    </source>
</reference>
<protein>
    <recommendedName>
        <fullName evidence="3">Heterokaryon incompatibility domain-containing protein</fullName>
    </recommendedName>
</protein>
<sequence>MSVSDAIGAREEGFDLFHVLHWTRSRLCKDELDRIYAIIGLPYSPAVPWNRAVEDVVVNYDTPFLDLCLQIALGVIERGGTSALLNSVHHGPTLEDWQPGDRPSWLPRWDEDVALDFNMGDRDVTVRRVLSPPSTLVVSVDHVRRSLVMRCRQVGTVTACSDAGILLEGYDLDIEKIWRFWIREVKPTVSSFPGLVCAWHVIIFWNVFRGRRGNDFEDLSPHTFVDGALDTAITLMLQHNRGGLSFLEERALEAMMVDFQNCMRAVGRTDDLSIHLEAMRIAIRSIIPRPCFKENLRGRRLFKVTPRFTILEPYFGLGPEAMREGDILVEFDRRDVPLIFRSQGSFYQFVGAAFLPGVSQLTLFDDVEKLRADMEDFEIR</sequence>
<name>A0A6A5JXK0_9PLEO</name>
<evidence type="ECO:0000313" key="1">
    <source>
        <dbReference type="EMBL" id="KAF1828781.1"/>
    </source>
</evidence>
<dbReference type="PANTHER" id="PTHR24148:SF64">
    <property type="entry name" value="HETEROKARYON INCOMPATIBILITY DOMAIN-CONTAINING PROTEIN"/>
    <property type="match status" value="1"/>
</dbReference>
<dbReference type="Proteomes" id="UP000800040">
    <property type="component" value="Unassembled WGS sequence"/>
</dbReference>
<dbReference type="OrthoDB" id="2157530at2759"/>
<proteinExistence type="predicted"/>